<dbReference type="InterPro" id="IPR019474">
    <property type="entry name" value="Ub_conjug_fac_E4_core"/>
</dbReference>
<dbReference type="PROSITE" id="PS51698">
    <property type="entry name" value="U_BOX"/>
    <property type="match status" value="1"/>
</dbReference>
<comment type="catalytic activity">
    <reaction evidence="1">
        <text>S-ubiquitinyl-[E2 ubiquitin-conjugating enzyme]-L-cysteine + [acceptor protein]-L-lysine = [E2 ubiquitin-conjugating enzyme]-L-cysteine + N(6)-ubiquitinyl-[acceptor protein]-L-lysine.</text>
        <dbReference type="EC" id="2.3.2.27"/>
    </reaction>
</comment>
<dbReference type="SUPFAM" id="SSF57850">
    <property type="entry name" value="RING/U-box"/>
    <property type="match status" value="1"/>
</dbReference>
<name>A0A1I7TNU6_9PELO</name>
<comment type="subcellular location">
    <subcellularLocation>
        <location evidence="3">Cytoplasm</location>
    </subcellularLocation>
    <subcellularLocation>
        <location evidence="2">Nucleus</location>
    </subcellularLocation>
</comment>
<evidence type="ECO:0000256" key="3">
    <source>
        <dbReference type="ARBA" id="ARBA00004496"/>
    </source>
</evidence>
<dbReference type="Pfam" id="PF04564">
    <property type="entry name" value="U-box"/>
    <property type="match status" value="1"/>
</dbReference>
<dbReference type="WBParaSite" id="Csp11.Scaffold629.g10292.t1">
    <property type="protein sequence ID" value="Csp11.Scaffold629.g10292.t1"/>
    <property type="gene ID" value="Csp11.Scaffold629.g10292"/>
</dbReference>
<dbReference type="GO" id="GO:0036503">
    <property type="term" value="P:ERAD pathway"/>
    <property type="evidence" value="ECO:0007669"/>
    <property type="project" value="InterPro"/>
</dbReference>
<proteinExistence type="inferred from homology"/>
<dbReference type="FunFam" id="3.30.40.10:FF:000055">
    <property type="entry name" value="Ubiquitin conjugation factor e4 a"/>
    <property type="match status" value="1"/>
</dbReference>
<dbReference type="InterPro" id="IPR003613">
    <property type="entry name" value="Ubox_domain"/>
</dbReference>
<evidence type="ECO:0000256" key="10">
    <source>
        <dbReference type="ARBA" id="ARBA00023242"/>
    </source>
</evidence>
<dbReference type="CDD" id="cd16658">
    <property type="entry name" value="RING-Ubox_UBE4B"/>
    <property type="match status" value="1"/>
</dbReference>
<dbReference type="GO" id="GO:0005737">
    <property type="term" value="C:cytoplasm"/>
    <property type="evidence" value="ECO:0007669"/>
    <property type="project" value="UniProtKB-SubCell"/>
</dbReference>
<dbReference type="GO" id="GO:0000209">
    <property type="term" value="P:protein polyubiquitination"/>
    <property type="evidence" value="ECO:0007669"/>
    <property type="project" value="TreeGrafter"/>
</dbReference>
<evidence type="ECO:0000256" key="7">
    <source>
        <dbReference type="ARBA" id="ARBA00022490"/>
    </source>
</evidence>
<dbReference type="Gene3D" id="3.30.40.10">
    <property type="entry name" value="Zinc/RING finger domain, C3HC4 (zinc finger)"/>
    <property type="match status" value="1"/>
</dbReference>
<dbReference type="InterPro" id="IPR013083">
    <property type="entry name" value="Znf_RING/FYVE/PHD"/>
</dbReference>
<dbReference type="SMART" id="SM00504">
    <property type="entry name" value="Ubox"/>
    <property type="match status" value="1"/>
</dbReference>
<dbReference type="EC" id="2.3.2.27" evidence="6"/>
<feature type="domain" description="U-box" evidence="11">
    <location>
        <begin position="164"/>
        <end position="237"/>
    </location>
</feature>
<accession>A0A1I7TNU6</accession>
<evidence type="ECO:0000313" key="13">
    <source>
        <dbReference type="WBParaSite" id="Csp11.Scaffold629.g10292.t1"/>
    </source>
</evidence>
<evidence type="ECO:0000313" key="12">
    <source>
        <dbReference type="Proteomes" id="UP000095282"/>
    </source>
</evidence>
<organism evidence="12 13">
    <name type="scientific">Caenorhabditis tropicalis</name>
    <dbReference type="NCBI Taxonomy" id="1561998"/>
    <lineage>
        <taxon>Eukaryota</taxon>
        <taxon>Metazoa</taxon>
        <taxon>Ecdysozoa</taxon>
        <taxon>Nematoda</taxon>
        <taxon>Chromadorea</taxon>
        <taxon>Rhabditida</taxon>
        <taxon>Rhabditina</taxon>
        <taxon>Rhabditomorpha</taxon>
        <taxon>Rhabditoidea</taxon>
        <taxon>Rhabditidae</taxon>
        <taxon>Peloderinae</taxon>
        <taxon>Caenorhabditis</taxon>
    </lineage>
</organism>
<dbReference type="GO" id="GO:0006511">
    <property type="term" value="P:ubiquitin-dependent protein catabolic process"/>
    <property type="evidence" value="ECO:0007669"/>
    <property type="project" value="InterPro"/>
</dbReference>
<dbReference type="GO" id="GO:0000151">
    <property type="term" value="C:ubiquitin ligase complex"/>
    <property type="evidence" value="ECO:0007669"/>
    <property type="project" value="InterPro"/>
</dbReference>
<evidence type="ECO:0000256" key="8">
    <source>
        <dbReference type="ARBA" id="ARBA00022679"/>
    </source>
</evidence>
<evidence type="ECO:0000256" key="1">
    <source>
        <dbReference type="ARBA" id="ARBA00000900"/>
    </source>
</evidence>
<protein>
    <recommendedName>
        <fullName evidence="6">RING-type E3 ubiquitin transferase</fullName>
        <ecNumber evidence="6">2.3.2.27</ecNumber>
    </recommendedName>
</protein>
<dbReference type="PANTHER" id="PTHR13931">
    <property type="entry name" value="UBIQUITINATION FACTOR E4"/>
    <property type="match status" value="1"/>
</dbReference>
<dbReference type="AlphaFoldDB" id="A0A1I7TNU6"/>
<dbReference type="UniPathway" id="UPA00143"/>
<evidence type="ECO:0000259" key="11">
    <source>
        <dbReference type="PROSITE" id="PS51698"/>
    </source>
</evidence>
<keyword evidence="7" id="KW-0963">Cytoplasm</keyword>
<reference evidence="13" key="1">
    <citation type="submission" date="2016-11" db="UniProtKB">
        <authorList>
            <consortium name="WormBaseParasite"/>
        </authorList>
    </citation>
    <scope>IDENTIFICATION</scope>
</reference>
<keyword evidence="12" id="KW-1185">Reference proteome</keyword>
<evidence type="ECO:0000256" key="5">
    <source>
        <dbReference type="ARBA" id="ARBA00007434"/>
    </source>
</evidence>
<dbReference type="PANTHER" id="PTHR13931:SF2">
    <property type="entry name" value="UBIQUITIN CONJUGATION FACTOR E4 B"/>
    <property type="match status" value="1"/>
</dbReference>
<keyword evidence="9" id="KW-0833">Ubl conjugation pathway</keyword>
<sequence length="239" mass="27653">MDQETRNQDLGQLDESKRKVKGWLGTAKSNMKQLLSITDNSPEPFRTPALGERLAAMLNHNMSQLMGSNSADLKVSNPSSYGWQPREFVNLIVSIYLGLSVPAFVKYIAYDERTYNPEFFQNVIERMRKNQIVSFSQLERFENLAEEVKKEYAAKAELEEEYDDVPEEFKDPIMDAIMVDPVRLPSGHVMDRAVIERHLLSTPNNPFNRAPLELRELVPDEELKAKIHEWIVQKRNSRK</sequence>
<evidence type="ECO:0000256" key="2">
    <source>
        <dbReference type="ARBA" id="ARBA00004123"/>
    </source>
</evidence>
<dbReference type="STRING" id="1561998.A0A1I7TNU6"/>
<dbReference type="Proteomes" id="UP000095282">
    <property type="component" value="Unplaced"/>
</dbReference>
<comment type="similarity">
    <text evidence="5">Belongs to the ubiquitin conjugation factor E4 family.</text>
</comment>
<dbReference type="GO" id="GO:0034450">
    <property type="term" value="F:ubiquitin-ubiquitin ligase activity"/>
    <property type="evidence" value="ECO:0007669"/>
    <property type="project" value="InterPro"/>
</dbReference>
<dbReference type="GO" id="GO:0005634">
    <property type="term" value="C:nucleus"/>
    <property type="evidence" value="ECO:0007669"/>
    <property type="project" value="UniProtKB-SubCell"/>
</dbReference>
<comment type="pathway">
    <text evidence="4">Protein modification; protein ubiquitination.</text>
</comment>
<dbReference type="InterPro" id="IPR045132">
    <property type="entry name" value="UBE4"/>
</dbReference>
<dbReference type="eggNOG" id="KOG2042">
    <property type="taxonomic scope" value="Eukaryota"/>
</dbReference>
<evidence type="ECO:0000256" key="4">
    <source>
        <dbReference type="ARBA" id="ARBA00004906"/>
    </source>
</evidence>
<dbReference type="Pfam" id="PF10408">
    <property type="entry name" value="Ufd2P_core"/>
    <property type="match status" value="1"/>
</dbReference>
<keyword evidence="10" id="KW-0539">Nucleus</keyword>
<evidence type="ECO:0000256" key="9">
    <source>
        <dbReference type="ARBA" id="ARBA00022786"/>
    </source>
</evidence>
<keyword evidence="8" id="KW-0808">Transferase</keyword>
<evidence type="ECO:0000256" key="6">
    <source>
        <dbReference type="ARBA" id="ARBA00012483"/>
    </source>
</evidence>